<dbReference type="GO" id="GO:0016020">
    <property type="term" value="C:membrane"/>
    <property type="evidence" value="ECO:0007669"/>
    <property type="project" value="GOC"/>
</dbReference>
<keyword evidence="3" id="KW-0479">Metal-binding</keyword>
<dbReference type="PANTHER" id="PTHR34990">
    <property type="entry name" value="UDP-2,3-DIACYLGLUCOSAMINE HYDROLASE-RELATED"/>
    <property type="match status" value="1"/>
</dbReference>
<dbReference type="SUPFAM" id="SSF56300">
    <property type="entry name" value="Metallo-dependent phosphatases"/>
    <property type="match status" value="1"/>
</dbReference>
<dbReference type="Proteomes" id="UP000067461">
    <property type="component" value="Chromosome"/>
</dbReference>
<evidence type="ECO:0000256" key="2">
    <source>
        <dbReference type="ARBA" id="ARBA00022519"/>
    </source>
</evidence>
<evidence type="ECO:0000256" key="5">
    <source>
        <dbReference type="ARBA" id="ARBA00023211"/>
    </source>
</evidence>
<evidence type="ECO:0000256" key="1">
    <source>
        <dbReference type="ARBA" id="ARBA00022475"/>
    </source>
</evidence>
<dbReference type="AlphaFoldDB" id="A0A060NME8"/>
<dbReference type="InterPro" id="IPR043461">
    <property type="entry name" value="LpxH-like"/>
</dbReference>
<dbReference type="HOGENOM" id="CLU_061126_1_0_4"/>
<dbReference type="PANTHER" id="PTHR34990:SF2">
    <property type="entry name" value="BLL8164 PROTEIN"/>
    <property type="match status" value="1"/>
</dbReference>
<evidence type="ECO:0000256" key="4">
    <source>
        <dbReference type="ARBA" id="ARBA00023136"/>
    </source>
</evidence>
<feature type="domain" description="Calcineurin-like phosphoesterase" evidence="6">
    <location>
        <begin position="52"/>
        <end position="251"/>
    </location>
</feature>
<keyword evidence="8" id="KW-1185">Reference proteome</keyword>
<keyword evidence="2" id="KW-0997">Cell inner membrane</keyword>
<dbReference type="CDD" id="cd07398">
    <property type="entry name" value="MPP_YbbF-LpxH"/>
    <property type="match status" value="1"/>
</dbReference>
<keyword evidence="5" id="KW-0464">Manganese</keyword>
<dbReference type="EMBL" id="AP014568">
    <property type="protein sequence ID" value="BAO80099.1"/>
    <property type="molecule type" value="Genomic_DNA"/>
</dbReference>
<protein>
    <submittedName>
        <fullName evidence="7">Uncharacterized protein conserved in bacteria</fullName>
    </submittedName>
</protein>
<dbReference type="GO" id="GO:0008758">
    <property type="term" value="F:UDP-2,3-diacylglucosamine hydrolase activity"/>
    <property type="evidence" value="ECO:0007669"/>
    <property type="project" value="TreeGrafter"/>
</dbReference>
<sequence>MRSGFAPDTHLQGLWAAGVATAAAAAAPDDPRSTDDDGDGDDALHASGRRLRTVFISDIHLGTAGCQAKALLAFLKAHPSEKLYLVGDIIDGWQLRRKWFWPQSHNDVVQKILRRARKGCKVIYVPGNHDEFARHFIGHQFGGVEVVEDALHLTADGKKLWVIHGDHFDGVIQYAKWLAYLADNLYELALRLNTRFNSLRARLGLPYWSLSQYLKYGVKGAVKYIQQFERAVAHEARKRGFDGVICGHIHHAEMRDIDGILYCNDGDWVESLTALVEHHDGRLEIVHWPSGHKNMSTAEQMARGSTTARAANHAVSE</sequence>
<reference evidence="7 8" key="1">
    <citation type="journal article" date="2014" name="Nat. Commun.">
        <title>Physiological and genomic features of highly alkaliphilic hydrogen-utilizing Betaproteobacteria from a continental serpentinizing site.</title>
        <authorList>
            <person name="Suzuki S."/>
            <person name="Kuenen J.G."/>
            <person name="Schipper K."/>
            <person name="van der Velde S."/>
            <person name="Ishii S."/>
            <person name="Wu A."/>
            <person name="Sorokin D.Y."/>
            <person name="Tenney A."/>
            <person name="Meng X.Y."/>
            <person name="Morrill P.L."/>
            <person name="Kamagata Y."/>
            <person name="Muyzer G."/>
            <person name="Nealson K.H."/>
        </authorList>
    </citation>
    <scope>NUCLEOTIDE SEQUENCE [LARGE SCALE GENOMIC DNA]</scope>
    <source>
        <strain evidence="7 8">A1</strain>
    </source>
</reference>
<dbReference type="GO" id="GO:0046872">
    <property type="term" value="F:metal ion binding"/>
    <property type="evidence" value="ECO:0007669"/>
    <property type="project" value="UniProtKB-KW"/>
</dbReference>
<name>A0A060NME8_9BURK</name>
<keyword evidence="1" id="KW-1003">Cell membrane</keyword>
<dbReference type="Gene3D" id="3.60.21.10">
    <property type="match status" value="1"/>
</dbReference>
<proteinExistence type="predicted"/>
<dbReference type="RefSeq" id="WP_082039833.1">
    <property type="nucleotide sequence ID" value="NZ_AP014568.1"/>
</dbReference>
<dbReference type="Pfam" id="PF00149">
    <property type="entry name" value="Metallophos"/>
    <property type="match status" value="1"/>
</dbReference>
<accession>A0A060NME8</accession>
<evidence type="ECO:0000313" key="8">
    <source>
        <dbReference type="Proteomes" id="UP000067461"/>
    </source>
</evidence>
<gene>
    <name evidence="7" type="ORF">SRAA_0245</name>
</gene>
<dbReference type="GO" id="GO:0009245">
    <property type="term" value="P:lipid A biosynthetic process"/>
    <property type="evidence" value="ECO:0007669"/>
    <property type="project" value="TreeGrafter"/>
</dbReference>
<evidence type="ECO:0000259" key="6">
    <source>
        <dbReference type="Pfam" id="PF00149"/>
    </source>
</evidence>
<dbReference type="InterPro" id="IPR029052">
    <property type="entry name" value="Metallo-depent_PP-like"/>
</dbReference>
<dbReference type="STRING" id="1458425.SRAA_0245"/>
<organism evidence="7 8">
    <name type="scientific">Serpentinimonas raichei</name>
    <dbReference type="NCBI Taxonomy" id="1458425"/>
    <lineage>
        <taxon>Bacteria</taxon>
        <taxon>Pseudomonadati</taxon>
        <taxon>Pseudomonadota</taxon>
        <taxon>Betaproteobacteria</taxon>
        <taxon>Burkholderiales</taxon>
        <taxon>Comamonadaceae</taxon>
        <taxon>Serpentinimonas</taxon>
    </lineage>
</organism>
<keyword evidence="4" id="KW-0472">Membrane</keyword>
<dbReference type="KEGG" id="cbaa:SRAA_0245"/>
<evidence type="ECO:0000313" key="7">
    <source>
        <dbReference type="EMBL" id="BAO80099.1"/>
    </source>
</evidence>
<dbReference type="InterPro" id="IPR004843">
    <property type="entry name" value="Calcineurin-like_PHP"/>
</dbReference>
<evidence type="ECO:0000256" key="3">
    <source>
        <dbReference type="ARBA" id="ARBA00022723"/>
    </source>
</evidence>
<dbReference type="OrthoDB" id="9802481at2"/>